<dbReference type="GO" id="GO:0006032">
    <property type="term" value="P:chitin catabolic process"/>
    <property type="evidence" value="ECO:0007669"/>
    <property type="project" value="UniProtKB-KW"/>
</dbReference>
<dbReference type="FunFam" id="3.20.20.80:FF:000075">
    <property type="entry name" value="Sporulation-specific chitinase"/>
    <property type="match status" value="1"/>
</dbReference>
<proteinExistence type="inferred from homology"/>
<dbReference type="SMART" id="SM00636">
    <property type="entry name" value="Glyco_18"/>
    <property type="match status" value="1"/>
</dbReference>
<keyword evidence="8" id="KW-0146">Chitin degradation</keyword>
<evidence type="ECO:0000256" key="2">
    <source>
        <dbReference type="ARBA" id="ARBA00004613"/>
    </source>
</evidence>
<evidence type="ECO:0000256" key="5">
    <source>
        <dbReference type="ARBA" id="ARBA00022525"/>
    </source>
</evidence>
<dbReference type="GO" id="GO:0008843">
    <property type="term" value="F:endochitinase activity"/>
    <property type="evidence" value="ECO:0007669"/>
    <property type="project" value="UniProtKB-EC"/>
</dbReference>
<dbReference type="SUPFAM" id="SSF54556">
    <property type="entry name" value="Chitinase insertion domain"/>
    <property type="match status" value="1"/>
</dbReference>
<evidence type="ECO:0000256" key="6">
    <source>
        <dbReference type="ARBA" id="ARBA00022729"/>
    </source>
</evidence>
<evidence type="ECO:0000256" key="12">
    <source>
        <dbReference type="RuleBase" id="RU000489"/>
    </source>
</evidence>
<dbReference type="SUPFAM" id="SSF51445">
    <property type="entry name" value="(Trans)glycosidases"/>
    <property type="match status" value="1"/>
</dbReference>
<feature type="compositionally biased region" description="Low complexity" evidence="13">
    <location>
        <begin position="45"/>
        <end position="82"/>
    </location>
</feature>
<dbReference type="GO" id="GO:0005576">
    <property type="term" value="C:extracellular region"/>
    <property type="evidence" value="ECO:0007669"/>
    <property type="project" value="UniProtKB-SubCell"/>
</dbReference>
<dbReference type="OrthoDB" id="76388at2759"/>
<dbReference type="InterPro" id="IPR011583">
    <property type="entry name" value="Chitinase_II/V-like_cat"/>
</dbReference>
<feature type="signal peptide" evidence="14">
    <location>
        <begin position="1"/>
        <end position="18"/>
    </location>
</feature>
<dbReference type="FunFam" id="3.10.50.10:FF:000005">
    <property type="entry name" value="Endochitinase B1"/>
    <property type="match status" value="1"/>
</dbReference>
<evidence type="ECO:0000256" key="13">
    <source>
        <dbReference type="SAM" id="MobiDB-lite"/>
    </source>
</evidence>
<dbReference type="InterPro" id="IPR001579">
    <property type="entry name" value="Glyco_hydro_18_chit_AS"/>
</dbReference>
<dbReference type="PANTHER" id="PTHR11177:SF384">
    <property type="entry name" value="CHITINASE"/>
    <property type="match status" value="1"/>
</dbReference>
<keyword evidence="9" id="KW-0119">Carbohydrate metabolism</keyword>
<dbReference type="PROSITE" id="PS51910">
    <property type="entry name" value="GH18_2"/>
    <property type="match status" value="1"/>
</dbReference>
<evidence type="ECO:0000313" key="17">
    <source>
        <dbReference type="Proteomes" id="UP000813385"/>
    </source>
</evidence>
<feature type="domain" description="GH18" evidence="15">
    <location>
        <begin position="126"/>
        <end position="490"/>
    </location>
</feature>
<feature type="compositionally biased region" description="Polar residues" evidence="13">
    <location>
        <begin position="97"/>
        <end position="108"/>
    </location>
</feature>
<comment type="caution">
    <text evidence="16">The sequence shown here is derived from an EMBL/GenBank/DDBJ whole genome shotgun (WGS) entry which is preliminary data.</text>
</comment>
<name>A0A8K0TQN9_9PEZI</name>
<dbReference type="GO" id="GO:0000272">
    <property type="term" value="P:polysaccharide catabolic process"/>
    <property type="evidence" value="ECO:0007669"/>
    <property type="project" value="UniProtKB-KW"/>
</dbReference>
<comment type="subcellular location">
    <subcellularLocation>
        <location evidence="2">Secreted</location>
    </subcellularLocation>
</comment>
<dbReference type="Gene3D" id="3.20.20.80">
    <property type="entry name" value="Glycosidases"/>
    <property type="match status" value="1"/>
</dbReference>
<keyword evidence="5" id="KW-0964">Secreted</keyword>
<sequence length="512" mass="55715">MLGSVYLASAIFWTAAAGAITKRQEFYTASVQTVTVQLSSLIEVSSSTATPTTTRSSVSITTGSASLSNSLTSSTSTSTSTLKPQNDTVPRPERIQEQPNVEQSGRNMTMSRVATSPAVGPPAGTYRNVVYFTNWGIYGANHQPSNIQAGAITHLLYSFADIRPNGDVVSSDSYADTEKRYPGDVWGEAGTNAYGCVKQLFLIKKKYRKFKVLLSIGGWTWSPKFVPVAATDAGRRRFASSAVALMGDWGFDGLDIDWEYPQNPTEANNFVLLLQACREALDAYAAANARGYRFTLTVAVPAGKPNYEKLNMRGMAPYVDGWHLMAYDYSGSWDTTTGHQSNLYAATKYASAAVKADTDSALRYYLSQGIDSRKIMLGLPLYGRSFANTDGMGKPFNGMGQGSIERGIWHYKALPLPGASEGWDEKAGASWSYDPRTREAVSYDNPKAAKVKTAYLLSKNLGGAIFWESSGDKTGTASLIRTVAKGVPNMDPTNNLLSYPASRYDNIKRQMR</sequence>
<dbReference type="EMBL" id="JAGPXD010000002">
    <property type="protein sequence ID" value="KAH7369002.1"/>
    <property type="molecule type" value="Genomic_DNA"/>
</dbReference>
<evidence type="ECO:0000256" key="7">
    <source>
        <dbReference type="ARBA" id="ARBA00022801"/>
    </source>
</evidence>
<evidence type="ECO:0000256" key="10">
    <source>
        <dbReference type="ARBA" id="ARBA00023295"/>
    </source>
</evidence>
<dbReference type="InterPro" id="IPR029070">
    <property type="entry name" value="Chitinase_insertion_sf"/>
</dbReference>
<dbReference type="CDD" id="cd06548">
    <property type="entry name" value="GH18_chitinase"/>
    <property type="match status" value="1"/>
</dbReference>
<evidence type="ECO:0000256" key="11">
    <source>
        <dbReference type="ARBA" id="ARBA00023326"/>
    </source>
</evidence>
<evidence type="ECO:0000313" key="16">
    <source>
        <dbReference type="EMBL" id="KAH7369002.1"/>
    </source>
</evidence>
<keyword evidence="7 12" id="KW-0378">Hydrolase</keyword>
<gene>
    <name evidence="16" type="ORF">B0T11DRAFT_239537</name>
</gene>
<evidence type="ECO:0000256" key="4">
    <source>
        <dbReference type="ARBA" id="ARBA00012729"/>
    </source>
</evidence>
<reference evidence="16" key="1">
    <citation type="journal article" date="2021" name="Nat. Commun.">
        <title>Genetic determinants of endophytism in the Arabidopsis root mycobiome.</title>
        <authorList>
            <person name="Mesny F."/>
            <person name="Miyauchi S."/>
            <person name="Thiergart T."/>
            <person name="Pickel B."/>
            <person name="Atanasova L."/>
            <person name="Karlsson M."/>
            <person name="Huettel B."/>
            <person name="Barry K.W."/>
            <person name="Haridas S."/>
            <person name="Chen C."/>
            <person name="Bauer D."/>
            <person name="Andreopoulos W."/>
            <person name="Pangilinan J."/>
            <person name="LaButti K."/>
            <person name="Riley R."/>
            <person name="Lipzen A."/>
            <person name="Clum A."/>
            <person name="Drula E."/>
            <person name="Henrissat B."/>
            <person name="Kohler A."/>
            <person name="Grigoriev I.V."/>
            <person name="Martin F.M."/>
            <person name="Hacquard S."/>
        </authorList>
    </citation>
    <scope>NUCLEOTIDE SEQUENCE</scope>
    <source>
        <strain evidence="16">MPI-CAGE-AT-0016</strain>
    </source>
</reference>
<evidence type="ECO:0000259" key="15">
    <source>
        <dbReference type="PROSITE" id="PS51910"/>
    </source>
</evidence>
<dbReference type="GO" id="GO:0008061">
    <property type="term" value="F:chitin binding"/>
    <property type="evidence" value="ECO:0007669"/>
    <property type="project" value="InterPro"/>
</dbReference>
<dbReference type="PROSITE" id="PS01095">
    <property type="entry name" value="GH18_1"/>
    <property type="match status" value="1"/>
</dbReference>
<dbReference type="InterPro" id="IPR050314">
    <property type="entry name" value="Glycosyl_Hydrlase_18"/>
</dbReference>
<dbReference type="Pfam" id="PF00704">
    <property type="entry name" value="Glyco_hydro_18"/>
    <property type="match status" value="1"/>
</dbReference>
<keyword evidence="6 14" id="KW-0732">Signal</keyword>
<feature type="region of interest" description="Disordered" evidence="13">
    <location>
        <begin position="45"/>
        <end position="108"/>
    </location>
</feature>
<protein>
    <recommendedName>
        <fullName evidence="4">chitinase</fullName>
        <ecNumber evidence="4">3.2.1.14</ecNumber>
    </recommendedName>
</protein>
<dbReference type="PANTHER" id="PTHR11177">
    <property type="entry name" value="CHITINASE"/>
    <property type="match status" value="1"/>
</dbReference>
<evidence type="ECO:0000256" key="8">
    <source>
        <dbReference type="ARBA" id="ARBA00023024"/>
    </source>
</evidence>
<evidence type="ECO:0000256" key="9">
    <source>
        <dbReference type="ARBA" id="ARBA00023277"/>
    </source>
</evidence>
<dbReference type="AlphaFoldDB" id="A0A8K0TQN9"/>
<organism evidence="16 17">
    <name type="scientific">Plectosphaerella cucumerina</name>
    <dbReference type="NCBI Taxonomy" id="40658"/>
    <lineage>
        <taxon>Eukaryota</taxon>
        <taxon>Fungi</taxon>
        <taxon>Dikarya</taxon>
        <taxon>Ascomycota</taxon>
        <taxon>Pezizomycotina</taxon>
        <taxon>Sordariomycetes</taxon>
        <taxon>Hypocreomycetidae</taxon>
        <taxon>Glomerellales</taxon>
        <taxon>Plectosphaerellaceae</taxon>
        <taxon>Plectosphaerella</taxon>
    </lineage>
</organism>
<dbReference type="Gene3D" id="3.10.50.10">
    <property type="match status" value="1"/>
</dbReference>
<dbReference type="InterPro" id="IPR017853">
    <property type="entry name" value="GH"/>
</dbReference>
<evidence type="ECO:0000256" key="1">
    <source>
        <dbReference type="ARBA" id="ARBA00000822"/>
    </source>
</evidence>
<accession>A0A8K0TQN9</accession>
<dbReference type="Proteomes" id="UP000813385">
    <property type="component" value="Unassembled WGS sequence"/>
</dbReference>
<comment type="catalytic activity">
    <reaction evidence="1">
        <text>Random endo-hydrolysis of N-acetyl-beta-D-glucosaminide (1-&gt;4)-beta-linkages in chitin and chitodextrins.</text>
        <dbReference type="EC" id="3.2.1.14"/>
    </reaction>
</comment>
<dbReference type="InterPro" id="IPR001223">
    <property type="entry name" value="Glyco_hydro18_cat"/>
</dbReference>
<feature type="chain" id="PRO_5035431342" description="chitinase" evidence="14">
    <location>
        <begin position="19"/>
        <end position="512"/>
    </location>
</feature>
<keyword evidence="10 12" id="KW-0326">Glycosidase</keyword>
<keyword evidence="11" id="KW-0624">Polysaccharide degradation</keyword>
<keyword evidence="17" id="KW-1185">Reference proteome</keyword>
<evidence type="ECO:0000256" key="14">
    <source>
        <dbReference type="SAM" id="SignalP"/>
    </source>
</evidence>
<comment type="similarity">
    <text evidence="3">Belongs to the glycosyl hydrolase 18 family. Chitinase class V subfamily.</text>
</comment>
<evidence type="ECO:0000256" key="3">
    <source>
        <dbReference type="ARBA" id="ARBA00008682"/>
    </source>
</evidence>
<dbReference type="EC" id="3.2.1.14" evidence="4"/>